<evidence type="ECO:0000313" key="4">
    <source>
        <dbReference type="Proteomes" id="UP000642070"/>
    </source>
</evidence>
<dbReference type="PANTHER" id="PTHR43597">
    <property type="entry name" value="SULFUR ACCEPTOR PROTEIN CSDE"/>
    <property type="match status" value="1"/>
</dbReference>
<comment type="similarity">
    <text evidence="1">Belongs to the SufE family.</text>
</comment>
<keyword evidence="4" id="KW-1185">Reference proteome</keyword>
<evidence type="ECO:0000259" key="2">
    <source>
        <dbReference type="Pfam" id="PF02657"/>
    </source>
</evidence>
<name>A0A917WZN9_9ACTN</name>
<reference evidence="3" key="1">
    <citation type="journal article" date="2014" name="Int. J. Syst. Evol. Microbiol.">
        <title>Complete genome sequence of Corynebacterium casei LMG S-19264T (=DSM 44701T), isolated from a smear-ripened cheese.</title>
        <authorList>
            <consortium name="US DOE Joint Genome Institute (JGI-PGF)"/>
            <person name="Walter F."/>
            <person name="Albersmeier A."/>
            <person name="Kalinowski J."/>
            <person name="Ruckert C."/>
        </authorList>
    </citation>
    <scope>NUCLEOTIDE SEQUENCE</scope>
    <source>
        <strain evidence="3">JCM 19831</strain>
    </source>
</reference>
<dbReference type="Pfam" id="PF02657">
    <property type="entry name" value="SufE"/>
    <property type="match status" value="1"/>
</dbReference>
<dbReference type="InterPro" id="IPR003808">
    <property type="entry name" value="Fe-S_metab-assoc_dom"/>
</dbReference>
<reference evidence="3" key="2">
    <citation type="submission" date="2020-09" db="EMBL/GenBank/DDBJ databases">
        <authorList>
            <person name="Sun Q."/>
            <person name="Ohkuma M."/>
        </authorList>
    </citation>
    <scope>NUCLEOTIDE SEQUENCE</scope>
    <source>
        <strain evidence="3">JCM 19831</strain>
    </source>
</reference>
<evidence type="ECO:0000313" key="3">
    <source>
        <dbReference type="EMBL" id="GGM50525.1"/>
    </source>
</evidence>
<organism evidence="3 4">
    <name type="scientific">Dactylosporangium sucinum</name>
    <dbReference type="NCBI Taxonomy" id="1424081"/>
    <lineage>
        <taxon>Bacteria</taxon>
        <taxon>Bacillati</taxon>
        <taxon>Actinomycetota</taxon>
        <taxon>Actinomycetes</taxon>
        <taxon>Micromonosporales</taxon>
        <taxon>Micromonosporaceae</taxon>
        <taxon>Dactylosporangium</taxon>
    </lineage>
</organism>
<dbReference type="PANTHER" id="PTHR43597:SF5">
    <property type="entry name" value="SUFE-LIKE PROTEIN 2, CHLOROPLASTIC"/>
    <property type="match status" value="1"/>
</dbReference>
<dbReference type="SUPFAM" id="SSF82649">
    <property type="entry name" value="SufE/NifU"/>
    <property type="match status" value="1"/>
</dbReference>
<sequence length="149" mass="16069">MDMPDKLAAIVEEFASAPRDVVLEMLLEFSDAVRPLPPELDGHAGMEQVPECQTPFFLKAEVTPQRTVQLHFDCPPEAPTTRAFAGILSEGLDGATVDEVLAVPADLYQRMGLAAAISPLRVRGGTAILARMKRQVTESQTPEGQPSEG</sequence>
<protein>
    <submittedName>
        <fullName evidence="3">Hypothetical SufE-like protein</fullName>
    </submittedName>
</protein>
<dbReference type="EMBL" id="BMPI01000033">
    <property type="protein sequence ID" value="GGM50525.1"/>
    <property type="molecule type" value="Genomic_DNA"/>
</dbReference>
<gene>
    <name evidence="3" type="ORF">GCM10007977_060330</name>
</gene>
<dbReference type="Gene3D" id="3.90.1010.10">
    <property type="match status" value="1"/>
</dbReference>
<evidence type="ECO:0000256" key="1">
    <source>
        <dbReference type="ARBA" id="ARBA00010282"/>
    </source>
</evidence>
<feature type="domain" description="Fe-S metabolism associated" evidence="2">
    <location>
        <begin position="12"/>
        <end position="135"/>
    </location>
</feature>
<proteinExistence type="inferred from homology"/>
<accession>A0A917WZN9</accession>
<dbReference type="AlphaFoldDB" id="A0A917WZN9"/>
<dbReference type="Proteomes" id="UP000642070">
    <property type="component" value="Unassembled WGS sequence"/>
</dbReference>
<comment type="caution">
    <text evidence="3">The sequence shown here is derived from an EMBL/GenBank/DDBJ whole genome shotgun (WGS) entry which is preliminary data.</text>
</comment>